<dbReference type="InterPro" id="IPR033704">
    <property type="entry name" value="dUTPase_trimeric"/>
</dbReference>
<dbReference type="GO" id="GO:0004170">
    <property type="term" value="F:dUTP diphosphatase activity"/>
    <property type="evidence" value="ECO:0007669"/>
    <property type="project" value="UniProtKB-EC"/>
</dbReference>
<keyword evidence="5" id="KW-0546">Nucleotide metabolism</keyword>
<evidence type="ECO:0000256" key="4">
    <source>
        <dbReference type="ARBA" id="ARBA00022801"/>
    </source>
</evidence>
<dbReference type="NCBIfam" id="TIGR00576">
    <property type="entry name" value="dut"/>
    <property type="match status" value="1"/>
</dbReference>
<evidence type="ECO:0000313" key="9">
    <source>
        <dbReference type="Proteomes" id="UP000734854"/>
    </source>
</evidence>
<feature type="region of interest" description="Disordered" evidence="6">
    <location>
        <begin position="407"/>
        <end position="430"/>
    </location>
</feature>
<evidence type="ECO:0000256" key="1">
    <source>
        <dbReference type="ARBA" id="ARBA00005142"/>
    </source>
</evidence>
<dbReference type="InterPro" id="IPR036157">
    <property type="entry name" value="dUTPase-like_sf"/>
</dbReference>
<accession>A0A8J5GDF4</accession>
<comment type="similarity">
    <text evidence="2">Belongs to the dUTPase family.</text>
</comment>
<dbReference type="Pfam" id="PF00692">
    <property type="entry name" value="dUTPase"/>
    <property type="match status" value="1"/>
</dbReference>
<dbReference type="GO" id="GO:0046081">
    <property type="term" value="P:dUTP catabolic process"/>
    <property type="evidence" value="ECO:0007669"/>
    <property type="project" value="InterPro"/>
</dbReference>
<evidence type="ECO:0000259" key="7">
    <source>
        <dbReference type="Pfam" id="PF00692"/>
    </source>
</evidence>
<reference evidence="8 9" key="1">
    <citation type="submission" date="2020-08" db="EMBL/GenBank/DDBJ databases">
        <title>Plant Genome Project.</title>
        <authorList>
            <person name="Zhang R.-G."/>
        </authorList>
    </citation>
    <scope>NUCLEOTIDE SEQUENCE [LARGE SCALE GENOMIC DNA]</scope>
    <source>
        <tissue evidence="8">Rhizome</tissue>
    </source>
</reference>
<dbReference type="GO" id="GO:0006226">
    <property type="term" value="P:dUMP biosynthetic process"/>
    <property type="evidence" value="ECO:0007669"/>
    <property type="project" value="UniProtKB-UniPathway"/>
</dbReference>
<dbReference type="PANTHER" id="PTHR11241:SF0">
    <property type="entry name" value="DEOXYURIDINE 5'-TRIPHOSPHATE NUCLEOTIDOHYDROLASE"/>
    <property type="match status" value="1"/>
</dbReference>
<proteinExistence type="inferred from homology"/>
<name>A0A8J5GDF4_ZINOF</name>
<evidence type="ECO:0000256" key="2">
    <source>
        <dbReference type="ARBA" id="ARBA00006581"/>
    </source>
</evidence>
<protein>
    <recommendedName>
        <fullName evidence="3">dUTP diphosphatase</fullName>
        <ecNumber evidence="3">3.6.1.23</ecNumber>
    </recommendedName>
</protein>
<evidence type="ECO:0000256" key="5">
    <source>
        <dbReference type="ARBA" id="ARBA00023080"/>
    </source>
</evidence>
<comment type="pathway">
    <text evidence="1">Pyrimidine metabolism; dUMP biosynthesis; dUMP from dCTP (dUTP route): step 2/2.</text>
</comment>
<evidence type="ECO:0000256" key="6">
    <source>
        <dbReference type="SAM" id="MobiDB-lite"/>
    </source>
</evidence>
<sequence length="574" mass="64846">MTLIVFKDNRWQGDQAILATMEVDLTRGSQMIYVIQKVMMTIGDFYRNIQISILARGYEAWQNSEANLLVTKGMVGRLSNTPNVGFVYEVQGVVDYLASHGVNALPGRRFTTRNLQGLNWVINPTQISIPMQPAEVNSQTMMDGRISLSFSNYTVAQPSEAPNYNNKDEEVYETLAVLIETQPGVFMNYDGTTEEYYEENNEVYKGKQNSKYKIGRWDTLGQPSGKFDYYVNYDIPKIPFDLELPPPSGWGDEEDNNPKQIEDMPSERYSSTTEPHILVNKISPYAVTPTRQTKGSAGLDISASHAIVIEPYGRDLIHTGLRIEIPYGYYGRLASRSGMAWKTGVEVGAGVIDSDYRGEVQIILFNRTNLPVYISQQQKIAQLILEKIVVPEVYEVPHLNYIERDNKGFGSTDPPINRPTQNQASTSHSPRHFTTQDIFSLLLPRESAAVFVQNKSIQNNFEQDHAVDTSPGASVPRSMDPTLDYEESEHSYLNYIQYLSTITTQQQPQWDAYPSSDEWTNPFASEGGGKQEQFVELIPSKCEEFMELIAANAEMEYPCLRRLVEEVTPATNSD</sequence>
<gene>
    <name evidence="8" type="ORF">ZIOFF_041216</name>
</gene>
<dbReference type="AlphaFoldDB" id="A0A8J5GDF4"/>
<organism evidence="8 9">
    <name type="scientific">Zingiber officinale</name>
    <name type="common">Ginger</name>
    <name type="synonym">Amomum zingiber</name>
    <dbReference type="NCBI Taxonomy" id="94328"/>
    <lineage>
        <taxon>Eukaryota</taxon>
        <taxon>Viridiplantae</taxon>
        <taxon>Streptophyta</taxon>
        <taxon>Embryophyta</taxon>
        <taxon>Tracheophyta</taxon>
        <taxon>Spermatophyta</taxon>
        <taxon>Magnoliopsida</taxon>
        <taxon>Liliopsida</taxon>
        <taxon>Zingiberales</taxon>
        <taxon>Zingiberaceae</taxon>
        <taxon>Zingiber</taxon>
    </lineage>
</organism>
<dbReference type="EMBL" id="JACMSC010000011">
    <property type="protein sequence ID" value="KAG6501337.1"/>
    <property type="molecule type" value="Genomic_DNA"/>
</dbReference>
<comment type="caution">
    <text evidence="8">The sequence shown here is derived from an EMBL/GenBank/DDBJ whole genome shotgun (WGS) entry which is preliminary data.</text>
</comment>
<dbReference type="Proteomes" id="UP000734854">
    <property type="component" value="Unassembled WGS sequence"/>
</dbReference>
<dbReference type="SUPFAM" id="SSF51283">
    <property type="entry name" value="dUTPase-like"/>
    <property type="match status" value="1"/>
</dbReference>
<dbReference type="InterPro" id="IPR008181">
    <property type="entry name" value="dUTPase"/>
</dbReference>
<keyword evidence="4" id="KW-0378">Hydrolase</keyword>
<keyword evidence="9" id="KW-1185">Reference proteome</keyword>
<evidence type="ECO:0000256" key="3">
    <source>
        <dbReference type="ARBA" id="ARBA00012379"/>
    </source>
</evidence>
<evidence type="ECO:0000313" key="8">
    <source>
        <dbReference type="EMBL" id="KAG6501337.1"/>
    </source>
</evidence>
<dbReference type="CDD" id="cd07557">
    <property type="entry name" value="trimeric_dUTPase"/>
    <property type="match status" value="1"/>
</dbReference>
<dbReference type="UniPathway" id="UPA00610">
    <property type="reaction ID" value="UER00666"/>
</dbReference>
<dbReference type="NCBIfam" id="NF001862">
    <property type="entry name" value="PRK00601.1"/>
    <property type="match status" value="1"/>
</dbReference>
<feature type="compositionally biased region" description="Polar residues" evidence="6">
    <location>
        <begin position="418"/>
        <end position="430"/>
    </location>
</feature>
<dbReference type="EC" id="3.6.1.23" evidence="3"/>
<dbReference type="Gene3D" id="2.70.40.10">
    <property type="match status" value="1"/>
</dbReference>
<dbReference type="GO" id="GO:0000287">
    <property type="term" value="F:magnesium ion binding"/>
    <property type="evidence" value="ECO:0007669"/>
    <property type="project" value="InterPro"/>
</dbReference>
<dbReference type="PANTHER" id="PTHR11241">
    <property type="entry name" value="DEOXYURIDINE 5'-TRIPHOSPHATE NUCLEOTIDOHYDROLASE"/>
    <property type="match status" value="1"/>
</dbReference>
<dbReference type="InterPro" id="IPR029054">
    <property type="entry name" value="dUTPase-like"/>
</dbReference>
<feature type="domain" description="dUTPase-like" evidence="7">
    <location>
        <begin position="286"/>
        <end position="412"/>
    </location>
</feature>